<dbReference type="Proteomes" id="UP001055108">
    <property type="component" value="Unassembled WGS sequence"/>
</dbReference>
<dbReference type="Pfam" id="PF20706">
    <property type="entry name" value="GT4-conflict"/>
    <property type="match status" value="1"/>
</dbReference>
<dbReference type="PANTHER" id="PTHR46656">
    <property type="entry name" value="PUTATIVE-RELATED"/>
    <property type="match status" value="1"/>
</dbReference>
<evidence type="ECO:0000313" key="1">
    <source>
        <dbReference type="EMBL" id="GJD81699.1"/>
    </source>
</evidence>
<reference evidence="1" key="2">
    <citation type="submission" date="2021-08" db="EMBL/GenBank/DDBJ databases">
        <authorList>
            <person name="Tani A."/>
            <person name="Ola A."/>
            <person name="Ogura Y."/>
            <person name="Katsura K."/>
            <person name="Hayashi T."/>
        </authorList>
    </citation>
    <scope>NUCLEOTIDE SEQUENCE</scope>
    <source>
        <strain evidence="1">NBRC 103626</strain>
    </source>
</reference>
<dbReference type="CDD" id="cd01635">
    <property type="entry name" value="Glycosyltransferase_GTB-type"/>
    <property type="match status" value="1"/>
</dbReference>
<comment type="caution">
    <text evidence="1">The sequence shown here is derived from an EMBL/GenBank/DDBJ whole genome shotgun (WGS) entry which is preliminary data.</text>
</comment>
<keyword evidence="2" id="KW-1185">Reference proteome</keyword>
<dbReference type="PANTHER" id="PTHR46656:SF3">
    <property type="entry name" value="PUTATIVE-RELATED"/>
    <property type="match status" value="1"/>
</dbReference>
<dbReference type="AlphaFoldDB" id="A0AA37HU52"/>
<dbReference type="Gene3D" id="3.40.50.2000">
    <property type="entry name" value="Glycogen Phosphorylase B"/>
    <property type="match status" value="1"/>
</dbReference>
<dbReference type="RefSeq" id="WP_238306927.1">
    <property type="nucleotide sequence ID" value="NZ_BPQM01000155.1"/>
</dbReference>
<evidence type="ECO:0000313" key="2">
    <source>
        <dbReference type="Proteomes" id="UP001055108"/>
    </source>
</evidence>
<dbReference type="EMBL" id="BPQM01000155">
    <property type="protein sequence ID" value="GJD81699.1"/>
    <property type="molecule type" value="Genomic_DNA"/>
</dbReference>
<name>A0AA37HU52_9HYPH</name>
<gene>
    <name evidence="1" type="ORF">NBEOAGPD_4953</name>
</gene>
<proteinExistence type="predicted"/>
<organism evidence="1 2">
    <name type="scientific">Methylobacterium gregans</name>
    <dbReference type="NCBI Taxonomy" id="374424"/>
    <lineage>
        <taxon>Bacteria</taxon>
        <taxon>Pseudomonadati</taxon>
        <taxon>Pseudomonadota</taxon>
        <taxon>Alphaproteobacteria</taxon>
        <taxon>Hyphomicrobiales</taxon>
        <taxon>Methylobacteriaceae</taxon>
        <taxon>Methylobacterium</taxon>
    </lineage>
</organism>
<protein>
    <recommendedName>
        <fullName evidence="3">Glycosyl transferase group 1</fullName>
    </recommendedName>
</protein>
<accession>A0AA37HU52</accession>
<dbReference type="SUPFAM" id="SSF53756">
    <property type="entry name" value="UDP-Glycosyltransferase/glycogen phosphorylase"/>
    <property type="match status" value="1"/>
</dbReference>
<evidence type="ECO:0008006" key="3">
    <source>
        <dbReference type="Google" id="ProtNLM"/>
    </source>
</evidence>
<reference evidence="1" key="1">
    <citation type="journal article" date="2016" name="Front. Microbiol.">
        <title>Genome Sequence of the Piezophilic, Mesophilic Sulfate-Reducing Bacterium Desulfovibrio indicus J2T.</title>
        <authorList>
            <person name="Cao J."/>
            <person name="Maignien L."/>
            <person name="Shao Z."/>
            <person name="Alain K."/>
            <person name="Jebbar M."/>
        </authorList>
    </citation>
    <scope>NUCLEOTIDE SEQUENCE</scope>
    <source>
        <strain evidence="1">NBRC 103626</strain>
    </source>
</reference>
<sequence length="416" mass="45059">MASSPLIRTARLAARPVARAVRRHILPRVLPTVRHPFPEQVRNVRVVGLLSSSSGLGESARLCIESLTQAGCTVSTANVAPLFDSDDGVAYPQRVSGPPADVAIYHLNPTMLLPSILRAGLPQHLRTYSIGYWAWELETLPPEWVEALRFVDAVMVPSRFCQEAVQAYTSKPVVVVPHPVGRPSADGGAVSRPSDARFRVVSIFNLGSSFLRKNPLAAIAAFRAAFGESDETELVLKISDGARYPIERDRIHAAIAGARNIRLIDAVWDRAELQALLASADVYLSLHRSEGFGLTLAEAALQGIPVVATNWSGSTDICPPDLCYPVDHALVPFSDPHPAYAGLRRARWAEPDTEHAALQLRRVRSDPGEARARAAALRAWLTGYLAQHDYRGALREIAARMPADGAPAAPEAVARS</sequence>